<dbReference type="SMART" id="SM00848">
    <property type="entry name" value="Inhibitor_I29"/>
    <property type="match status" value="1"/>
</dbReference>
<dbReference type="InterPro" id="IPR013201">
    <property type="entry name" value="Prot_inhib_I29"/>
</dbReference>
<name>A0A218VT92_PUNGR</name>
<dbReference type="Pfam" id="PF08246">
    <property type="entry name" value="Inhibitor_I29"/>
    <property type="match status" value="1"/>
</dbReference>
<evidence type="ECO:0008006" key="13">
    <source>
        <dbReference type="Google" id="ProtNLM"/>
    </source>
</evidence>
<evidence type="ECO:0000259" key="10">
    <source>
        <dbReference type="SMART" id="SM00848"/>
    </source>
</evidence>
<dbReference type="InterPro" id="IPR025661">
    <property type="entry name" value="Pept_asp_AS"/>
</dbReference>
<evidence type="ECO:0000313" key="12">
    <source>
        <dbReference type="Proteomes" id="UP000197138"/>
    </source>
</evidence>
<feature type="domain" description="Peptidase C1A papain C-terminal" evidence="9">
    <location>
        <begin position="163"/>
        <end position="381"/>
    </location>
</feature>
<dbReference type="GO" id="GO:0006508">
    <property type="term" value="P:proteolysis"/>
    <property type="evidence" value="ECO:0007669"/>
    <property type="project" value="UniProtKB-KW"/>
</dbReference>
<evidence type="ECO:0000256" key="6">
    <source>
        <dbReference type="ARBA" id="ARBA00023145"/>
    </source>
</evidence>
<sequence length="382" mass="42160">MLEFIGLSRGRLGETPVVGGGSASLPWMGELGEPPMFGGGSSSQGSGESRRASSSQGSGEARSLPQDPMVERHEQWMLQHGRAYTDADERDRRFEIFRQNVEYIEAFNNANSSDKEYDLAVNQFADLTNEEFKALRNSLRMKYYMSNQTVGKRSFRYENVTKIPASVDWRKKGAVTSVKDQGECSSCWAFSAVAAIEGLMKLTTSYTVSLSEQQLIDCDTKGFNHGCNYGLMDAAFKFIHHNHGLASDQDYPYKGKEGKCKVDTIDRSHMAKIGGFEDLPRNDENALLKAVANLPVSVVIDSSDGDFQFYSSGVFTGKCGTNYDHALTIVGYGTTKGGTKYWLAKNSWGRGWGEDGYLRIQRGVKAKEGKCGIAMLSSYPVV</sequence>
<dbReference type="PANTHER" id="PTHR12411">
    <property type="entry name" value="CYSTEINE PROTEASE FAMILY C1-RELATED"/>
    <property type="match status" value="1"/>
</dbReference>
<feature type="region of interest" description="Disordered" evidence="8">
    <location>
        <begin position="13"/>
        <end position="67"/>
    </location>
</feature>
<keyword evidence="2" id="KW-0645">Protease</keyword>
<dbReference type="Proteomes" id="UP000197138">
    <property type="component" value="Unassembled WGS sequence"/>
</dbReference>
<evidence type="ECO:0000256" key="2">
    <source>
        <dbReference type="ARBA" id="ARBA00022670"/>
    </source>
</evidence>
<protein>
    <recommendedName>
        <fullName evidence="13">Senescence-specific cysteine protease SAG39-like</fullName>
    </recommendedName>
</protein>
<keyword evidence="3" id="KW-0732">Signal</keyword>
<evidence type="ECO:0000256" key="1">
    <source>
        <dbReference type="ARBA" id="ARBA00008455"/>
    </source>
</evidence>
<evidence type="ECO:0000256" key="4">
    <source>
        <dbReference type="ARBA" id="ARBA00022801"/>
    </source>
</evidence>
<dbReference type="InterPro" id="IPR039417">
    <property type="entry name" value="Peptidase_C1A_papain-like"/>
</dbReference>
<evidence type="ECO:0000256" key="7">
    <source>
        <dbReference type="ARBA" id="ARBA00023157"/>
    </source>
</evidence>
<dbReference type="InterPro" id="IPR013128">
    <property type="entry name" value="Peptidase_C1A"/>
</dbReference>
<dbReference type="PROSITE" id="PS00640">
    <property type="entry name" value="THIOL_PROTEASE_ASN"/>
    <property type="match status" value="1"/>
</dbReference>
<feature type="compositionally biased region" description="Low complexity" evidence="8">
    <location>
        <begin position="43"/>
        <end position="63"/>
    </location>
</feature>
<dbReference type="Gene3D" id="3.90.70.10">
    <property type="entry name" value="Cysteine proteinases"/>
    <property type="match status" value="1"/>
</dbReference>
<reference evidence="12" key="1">
    <citation type="journal article" date="2017" name="Plant J.">
        <title>The pomegranate (Punica granatum L.) genome and the genomics of punicalagin biosynthesis.</title>
        <authorList>
            <person name="Qin G."/>
            <person name="Xu C."/>
            <person name="Ming R."/>
            <person name="Tang H."/>
            <person name="Guyot R."/>
            <person name="Kramer E.M."/>
            <person name="Hu Y."/>
            <person name="Yi X."/>
            <person name="Qi Y."/>
            <person name="Xu X."/>
            <person name="Gao Z."/>
            <person name="Pan H."/>
            <person name="Jian J."/>
            <person name="Tian Y."/>
            <person name="Yue Z."/>
            <person name="Xu Y."/>
        </authorList>
    </citation>
    <scope>NUCLEOTIDE SEQUENCE [LARGE SCALE GENOMIC DNA]</scope>
    <source>
        <strain evidence="12">cv. Dabenzi</strain>
    </source>
</reference>
<dbReference type="InterPro" id="IPR000668">
    <property type="entry name" value="Peptidase_C1A_C"/>
</dbReference>
<comment type="caution">
    <text evidence="11">The sequence shown here is derived from an EMBL/GenBank/DDBJ whole genome shotgun (WGS) entry which is preliminary data.</text>
</comment>
<organism evidence="11 12">
    <name type="scientific">Punica granatum</name>
    <name type="common">Pomegranate</name>
    <dbReference type="NCBI Taxonomy" id="22663"/>
    <lineage>
        <taxon>Eukaryota</taxon>
        <taxon>Viridiplantae</taxon>
        <taxon>Streptophyta</taxon>
        <taxon>Embryophyta</taxon>
        <taxon>Tracheophyta</taxon>
        <taxon>Spermatophyta</taxon>
        <taxon>Magnoliopsida</taxon>
        <taxon>eudicotyledons</taxon>
        <taxon>Gunneridae</taxon>
        <taxon>Pentapetalae</taxon>
        <taxon>rosids</taxon>
        <taxon>malvids</taxon>
        <taxon>Myrtales</taxon>
        <taxon>Lythraceae</taxon>
        <taxon>Punica</taxon>
    </lineage>
</organism>
<dbReference type="AlphaFoldDB" id="A0A218VT92"/>
<dbReference type="FunFam" id="3.90.70.10:FF:000023">
    <property type="entry name" value="Senescence-specific cysteine protease SAG39"/>
    <property type="match status" value="1"/>
</dbReference>
<comment type="similarity">
    <text evidence="1">Belongs to the peptidase C1 family.</text>
</comment>
<dbReference type="PRINTS" id="PR00705">
    <property type="entry name" value="PAPAIN"/>
</dbReference>
<dbReference type="Pfam" id="PF00112">
    <property type="entry name" value="Peptidase_C1"/>
    <property type="match status" value="1"/>
</dbReference>
<evidence type="ECO:0000256" key="8">
    <source>
        <dbReference type="SAM" id="MobiDB-lite"/>
    </source>
</evidence>
<feature type="domain" description="Cathepsin propeptide inhibitor" evidence="10">
    <location>
        <begin position="73"/>
        <end position="132"/>
    </location>
</feature>
<evidence type="ECO:0000256" key="3">
    <source>
        <dbReference type="ARBA" id="ARBA00022729"/>
    </source>
</evidence>
<evidence type="ECO:0000256" key="5">
    <source>
        <dbReference type="ARBA" id="ARBA00022807"/>
    </source>
</evidence>
<keyword evidence="4" id="KW-0378">Hydrolase</keyword>
<accession>A0A218VT92</accession>
<gene>
    <name evidence="11" type="ORF">CDL15_Pgr026259</name>
</gene>
<dbReference type="InterPro" id="IPR038765">
    <property type="entry name" value="Papain-like_cys_pep_sf"/>
</dbReference>
<evidence type="ECO:0000313" key="11">
    <source>
        <dbReference type="EMBL" id="OWM63499.1"/>
    </source>
</evidence>
<dbReference type="SMART" id="SM00645">
    <property type="entry name" value="Pept_C1"/>
    <property type="match status" value="1"/>
</dbReference>
<proteinExistence type="inferred from homology"/>
<keyword evidence="6" id="KW-0865">Zymogen</keyword>
<dbReference type="SUPFAM" id="SSF54001">
    <property type="entry name" value="Cysteine proteinases"/>
    <property type="match status" value="1"/>
</dbReference>
<keyword evidence="5" id="KW-0788">Thiol protease</keyword>
<evidence type="ECO:0000259" key="9">
    <source>
        <dbReference type="SMART" id="SM00645"/>
    </source>
</evidence>
<dbReference type="EMBL" id="MTKT01005977">
    <property type="protein sequence ID" value="OWM63499.1"/>
    <property type="molecule type" value="Genomic_DNA"/>
</dbReference>
<dbReference type="CDD" id="cd02248">
    <property type="entry name" value="Peptidase_C1A"/>
    <property type="match status" value="1"/>
</dbReference>
<dbReference type="GO" id="GO:0008234">
    <property type="term" value="F:cysteine-type peptidase activity"/>
    <property type="evidence" value="ECO:0007669"/>
    <property type="project" value="UniProtKB-KW"/>
</dbReference>
<keyword evidence="7" id="KW-1015">Disulfide bond</keyword>